<reference evidence="3" key="2">
    <citation type="journal article" date="2021" name="Int. J. Syst. Evol. Microbiol.">
        <title>Bradyrhizobium septentrionale sp. nov. (sv. septentrionale) and Bradyrhizobium quebecense sp. nov. (sv. septentrionale) associated with legumes native to Canada possess rearranged symbiosis genes and numerous insertion sequences.</title>
        <authorList>
            <person name="Bromfield E.S.P."/>
            <person name="Cloutier S."/>
        </authorList>
    </citation>
    <scope>NUCLEOTIDE SEQUENCE</scope>
    <source>
        <strain evidence="3">5S5</strain>
    </source>
</reference>
<dbReference type="AlphaFoldDB" id="A0A973W2Z3"/>
<dbReference type="Gene3D" id="6.20.20.10">
    <property type="match status" value="1"/>
</dbReference>
<accession>A0A973W2Z3</accession>
<reference evidence="2" key="1">
    <citation type="submission" date="2020-06" db="EMBL/GenBank/DDBJ databases">
        <title>Whole Genome Sequence of Bradyrhizobium sp. Strain 1S1.</title>
        <authorList>
            <person name="Bromfield E.S.P."/>
            <person name="Cloutier S."/>
        </authorList>
    </citation>
    <scope>NUCLEOTIDE SEQUENCE [LARGE SCALE GENOMIC DNA]</scope>
    <source>
        <strain evidence="2">1S1</strain>
    </source>
</reference>
<dbReference type="InterPro" id="IPR001305">
    <property type="entry name" value="HSP_DnaJ_Cys-rich_dom"/>
</dbReference>
<keyword evidence="4" id="KW-1185">Reference proteome</keyword>
<evidence type="ECO:0000313" key="4">
    <source>
        <dbReference type="Proteomes" id="UP001432046"/>
    </source>
</evidence>
<proteinExistence type="predicted"/>
<gene>
    <name evidence="2" type="ORF">HAP48_025245</name>
    <name evidence="3" type="ORF">WDK88_20520</name>
</gene>
<dbReference type="InterPro" id="IPR036410">
    <property type="entry name" value="HSP_DnaJ_Cys-rich_dom_sf"/>
</dbReference>
<evidence type="ECO:0000259" key="1">
    <source>
        <dbReference type="Pfam" id="PF00684"/>
    </source>
</evidence>
<dbReference type="RefSeq" id="WP_166205555.1">
    <property type="nucleotide sequence ID" value="NZ_CP088285.1"/>
</dbReference>
<protein>
    <submittedName>
        <fullName evidence="3">Zinc finger domain-containing protein</fullName>
    </submittedName>
</protein>
<dbReference type="GO" id="GO:0051082">
    <property type="term" value="F:unfolded protein binding"/>
    <property type="evidence" value="ECO:0007669"/>
    <property type="project" value="InterPro"/>
</dbReference>
<evidence type="ECO:0000313" key="2">
    <source>
        <dbReference type="EMBL" id="NVI46205.1"/>
    </source>
</evidence>
<name>A0A973W2Z3_9BRAD</name>
<dbReference type="SUPFAM" id="SSF57938">
    <property type="entry name" value="DnaJ/Hsp40 cysteine-rich domain"/>
    <property type="match status" value="1"/>
</dbReference>
<reference evidence="3" key="3">
    <citation type="submission" date="2024-03" db="EMBL/GenBank/DDBJ databases">
        <authorList>
            <person name="Bromfield E.S.P."/>
            <person name="Cloutier S."/>
        </authorList>
    </citation>
    <scope>NUCLEOTIDE SEQUENCE</scope>
    <source>
        <strain evidence="3">5S5</strain>
    </source>
</reference>
<dbReference type="Pfam" id="PF00684">
    <property type="entry name" value="DnaJ_CXXCXGXG"/>
    <property type="match status" value="1"/>
</dbReference>
<dbReference type="EMBL" id="CP147711">
    <property type="protein sequence ID" value="WXC83788.1"/>
    <property type="molecule type" value="Genomic_DNA"/>
</dbReference>
<evidence type="ECO:0000313" key="3">
    <source>
        <dbReference type="EMBL" id="WXC83788.1"/>
    </source>
</evidence>
<organism evidence="2">
    <name type="scientific">Bradyrhizobium septentrionale</name>
    <dbReference type="NCBI Taxonomy" id="1404411"/>
    <lineage>
        <taxon>Bacteria</taxon>
        <taxon>Pseudomonadati</taxon>
        <taxon>Pseudomonadota</taxon>
        <taxon>Alphaproteobacteria</taxon>
        <taxon>Hyphomicrobiales</taxon>
        <taxon>Nitrobacteraceae</taxon>
        <taxon>Bradyrhizobium</taxon>
    </lineage>
</organism>
<dbReference type="GO" id="GO:0031072">
    <property type="term" value="F:heat shock protein binding"/>
    <property type="evidence" value="ECO:0007669"/>
    <property type="project" value="InterPro"/>
</dbReference>
<dbReference type="Proteomes" id="UP001432046">
    <property type="component" value="Chromosome"/>
</dbReference>
<feature type="domain" description="CR-type" evidence="1">
    <location>
        <begin position="4"/>
        <end position="47"/>
    </location>
</feature>
<sequence length="49" mass="5363">MQPKIKEHICPACNGTGFPPVEQPVQPGHKIYPVKCKTCDGKGKITEDN</sequence>
<dbReference type="EMBL" id="JAAOLE020000001">
    <property type="protein sequence ID" value="NVI46205.1"/>
    <property type="molecule type" value="Genomic_DNA"/>
</dbReference>